<dbReference type="GO" id="GO:0005730">
    <property type="term" value="C:nucleolus"/>
    <property type="evidence" value="ECO:0007669"/>
    <property type="project" value="TreeGrafter"/>
</dbReference>
<proteinExistence type="predicted"/>
<organism evidence="2 3">
    <name type="scientific">Chrysemys picta bellii</name>
    <name type="common">Western painted turtle</name>
    <name type="synonym">Emys bellii</name>
    <dbReference type="NCBI Taxonomy" id="8478"/>
    <lineage>
        <taxon>Eukaryota</taxon>
        <taxon>Metazoa</taxon>
        <taxon>Chordata</taxon>
        <taxon>Craniata</taxon>
        <taxon>Vertebrata</taxon>
        <taxon>Euteleostomi</taxon>
        <taxon>Archelosauria</taxon>
        <taxon>Testudinata</taxon>
        <taxon>Testudines</taxon>
        <taxon>Cryptodira</taxon>
        <taxon>Durocryptodira</taxon>
        <taxon>Testudinoidea</taxon>
        <taxon>Emydidae</taxon>
        <taxon>Chrysemys</taxon>
    </lineage>
</organism>
<dbReference type="GO" id="GO:0005737">
    <property type="term" value="C:cytoplasm"/>
    <property type="evidence" value="ECO:0007669"/>
    <property type="project" value="TreeGrafter"/>
</dbReference>
<dbReference type="InterPro" id="IPR002466">
    <property type="entry name" value="A_deamin"/>
</dbReference>
<reference evidence="2" key="1">
    <citation type="submission" date="2025-08" db="UniProtKB">
        <authorList>
            <consortium name="Ensembl"/>
        </authorList>
    </citation>
    <scope>IDENTIFICATION</scope>
</reference>
<accession>A0A8C3FXM7</accession>
<dbReference type="PANTHER" id="PTHR10910:SF106">
    <property type="entry name" value="ADENOSINE DEAMINASE DOMAIN-CONTAINING PROTEIN 2"/>
    <property type="match status" value="1"/>
</dbReference>
<keyword evidence="3" id="KW-1185">Reference proteome</keyword>
<name>A0A8C3FXM7_CHRPI</name>
<sequence>MAGLFLLLSAGMEGAPPEGHGNPRLECLASEGKDPWPEPGSPGCLGIPVWPHHAASHATCPVQPHCVALNPALSQAFSSGLSCHMLLWPVPDFPPPGSPLCHSPNCVPDLTPSHCSPQRAPAPCMPGLIPLHCSPWCAQSLCCCPRVPSLIPSHCPPLPRVPGLTPAWHKGVTLTPITAASGPSPSMPRNQICSLHTPRPPAAENVFSHVHRCAALTSDTFDRLLAGDPQYWSCKSSVAAFILERGEEHLAGQALESFELVALGTGDTCYGGWLDFRGWRLHDTHGLVVARRALRYLYKQLLLWCNLKEPADQEKCIFQPSAEGGLLALKPKVFVHLYLSRTPTGASENFPKPSVGLYVHAKGALTPVSSCPPSLLAAWVCCASGSDKLSRWSVLGLQGALLSHFMEPLYLSSIILADPGPNQPALNWVINERLQLGPEAGLPAPYAQHQVCFFLGPRVSPLSSSAECCRLSLNWCRGDAAPEQVDGATGLVFPSQICKAAMLQYFREVAQQMNKNALLALPTYHQAKVGRCGG</sequence>
<reference evidence="2" key="2">
    <citation type="submission" date="2025-09" db="UniProtKB">
        <authorList>
            <consortium name="Ensembl"/>
        </authorList>
    </citation>
    <scope>IDENTIFICATION</scope>
</reference>
<dbReference type="GO" id="GO:0003725">
    <property type="term" value="F:double-stranded RNA binding"/>
    <property type="evidence" value="ECO:0007669"/>
    <property type="project" value="TreeGrafter"/>
</dbReference>
<dbReference type="AlphaFoldDB" id="A0A8C3FXM7"/>
<gene>
    <name evidence="2" type="primary">ADAD2</name>
</gene>
<feature type="domain" description="A to I editase" evidence="1">
    <location>
        <begin position="262"/>
        <end position="530"/>
    </location>
</feature>
<dbReference type="Proteomes" id="UP000694380">
    <property type="component" value="Unplaced"/>
</dbReference>
<dbReference type="GeneTree" id="ENSGT00940000161900"/>
<dbReference type="GO" id="GO:0006382">
    <property type="term" value="P:adenosine to inosine editing"/>
    <property type="evidence" value="ECO:0007669"/>
    <property type="project" value="TreeGrafter"/>
</dbReference>
<evidence type="ECO:0000259" key="1">
    <source>
        <dbReference type="PROSITE" id="PS50141"/>
    </source>
</evidence>
<dbReference type="GO" id="GO:0006396">
    <property type="term" value="P:RNA processing"/>
    <property type="evidence" value="ECO:0007669"/>
    <property type="project" value="InterPro"/>
</dbReference>
<dbReference type="SMART" id="SM00552">
    <property type="entry name" value="ADEAMc"/>
    <property type="match status" value="1"/>
</dbReference>
<dbReference type="GO" id="GO:0003726">
    <property type="term" value="F:double-stranded RNA adenosine deaminase activity"/>
    <property type="evidence" value="ECO:0007669"/>
    <property type="project" value="TreeGrafter"/>
</dbReference>
<dbReference type="Ensembl" id="ENSCPBT00000014896.1">
    <property type="protein sequence ID" value="ENSCPBP00000012512.1"/>
    <property type="gene ID" value="ENSCPBG00000009418.1"/>
</dbReference>
<dbReference type="PROSITE" id="PS50141">
    <property type="entry name" value="A_DEAMIN_EDITASE"/>
    <property type="match status" value="1"/>
</dbReference>
<dbReference type="PANTHER" id="PTHR10910">
    <property type="entry name" value="EUKARYOTE SPECIFIC DSRNA BINDING PROTEIN"/>
    <property type="match status" value="1"/>
</dbReference>
<dbReference type="GO" id="GO:0008251">
    <property type="term" value="F:tRNA-specific adenosine deaminase activity"/>
    <property type="evidence" value="ECO:0007669"/>
    <property type="project" value="TreeGrafter"/>
</dbReference>
<evidence type="ECO:0000313" key="3">
    <source>
        <dbReference type="Proteomes" id="UP000694380"/>
    </source>
</evidence>
<protein>
    <submittedName>
        <fullName evidence="2">Adenosine deaminase domain containing 2</fullName>
    </submittedName>
</protein>
<evidence type="ECO:0000313" key="2">
    <source>
        <dbReference type="Ensembl" id="ENSCPBP00000012512.1"/>
    </source>
</evidence>
<dbReference type="Pfam" id="PF02137">
    <property type="entry name" value="A_deamin"/>
    <property type="match status" value="1"/>
</dbReference>